<evidence type="ECO:0000313" key="2">
    <source>
        <dbReference type="Proteomes" id="UP001165060"/>
    </source>
</evidence>
<evidence type="ECO:0000313" key="1">
    <source>
        <dbReference type="EMBL" id="GMI42313.1"/>
    </source>
</evidence>
<sequence>MVYVSALLIAQSRAREKARLDQRKKARRKCVEVLFSRLPSLQQSAAPTVAFGISVLIPRSFRESSMSYA</sequence>
<dbReference type="EMBL" id="BRYB01001060">
    <property type="protein sequence ID" value="GMI42313.1"/>
    <property type="molecule type" value="Genomic_DNA"/>
</dbReference>
<name>A0ABQ6N805_9STRA</name>
<dbReference type="Proteomes" id="UP001165060">
    <property type="component" value="Unassembled WGS sequence"/>
</dbReference>
<gene>
    <name evidence="1" type="ORF">TeGR_g8148</name>
</gene>
<accession>A0ABQ6N805</accession>
<proteinExistence type="predicted"/>
<reference evidence="1 2" key="1">
    <citation type="journal article" date="2023" name="Commun. Biol.">
        <title>Genome analysis of Parmales, the sister group of diatoms, reveals the evolutionary specialization of diatoms from phago-mixotrophs to photoautotrophs.</title>
        <authorList>
            <person name="Ban H."/>
            <person name="Sato S."/>
            <person name="Yoshikawa S."/>
            <person name="Yamada K."/>
            <person name="Nakamura Y."/>
            <person name="Ichinomiya M."/>
            <person name="Sato N."/>
            <person name="Blanc-Mathieu R."/>
            <person name="Endo H."/>
            <person name="Kuwata A."/>
            <person name="Ogata H."/>
        </authorList>
    </citation>
    <scope>NUCLEOTIDE SEQUENCE [LARGE SCALE GENOMIC DNA]</scope>
</reference>
<organism evidence="1 2">
    <name type="scientific">Tetraparma gracilis</name>
    <dbReference type="NCBI Taxonomy" id="2962635"/>
    <lineage>
        <taxon>Eukaryota</taxon>
        <taxon>Sar</taxon>
        <taxon>Stramenopiles</taxon>
        <taxon>Ochrophyta</taxon>
        <taxon>Bolidophyceae</taxon>
        <taxon>Parmales</taxon>
        <taxon>Triparmaceae</taxon>
        <taxon>Tetraparma</taxon>
    </lineage>
</organism>
<comment type="caution">
    <text evidence="1">The sequence shown here is derived from an EMBL/GenBank/DDBJ whole genome shotgun (WGS) entry which is preliminary data.</text>
</comment>
<keyword evidence="2" id="KW-1185">Reference proteome</keyword>
<protein>
    <submittedName>
        <fullName evidence="1">Uncharacterized protein</fullName>
    </submittedName>
</protein>